<dbReference type="SUPFAM" id="SSF52218">
    <property type="entry name" value="Flavoproteins"/>
    <property type="match status" value="1"/>
</dbReference>
<dbReference type="GO" id="GO:0010181">
    <property type="term" value="F:FMN binding"/>
    <property type="evidence" value="ECO:0007669"/>
    <property type="project" value="TreeGrafter"/>
</dbReference>
<reference evidence="3 4" key="1">
    <citation type="submission" date="2018-06" db="EMBL/GenBank/DDBJ databases">
        <authorList>
            <consortium name="Pathogen Informatics"/>
            <person name="Doyle S."/>
        </authorList>
    </citation>
    <scope>NUCLEOTIDE SEQUENCE [LARGE SCALE GENOMIC DNA]</scope>
    <source>
        <strain evidence="3 4">NCTC13163</strain>
    </source>
</reference>
<sequence length="186" mass="20704">MEKFKLVAVSGSLRKASYNTALLHSIIELGRDRFDVSVESIELPLFNDDLIDPDEPEDVVAFKRSVREADGFLVVTPEYNHSIPGVLKNAIDWLSLEPGSPLGGKPVMIAGASPGILGTARCQIHLRQVFATNKANVLPGNEIFITHCKEKIGTEGLKDEKSIAQIEKVLSEYYNWIEFWKRHAKS</sequence>
<evidence type="ECO:0000259" key="2">
    <source>
        <dbReference type="Pfam" id="PF03358"/>
    </source>
</evidence>
<name>A0A377FUX7_9BACL</name>
<dbReference type="GO" id="GO:0050446">
    <property type="term" value="F:azobenzene reductase (NADP+) activity"/>
    <property type="evidence" value="ECO:0007669"/>
    <property type="project" value="UniProtKB-EC"/>
</dbReference>
<proteinExistence type="inferred from homology"/>
<dbReference type="InterPro" id="IPR050712">
    <property type="entry name" value="NAD(P)H-dep_reductase"/>
</dbReference>
<dbReference type="InterPro" id="IPR005025">
    <property type="entry name" value="FMN_Rdtase-like_dom"/>
</dbReference>
<organism evidence="3 4">
    <name type="scientific">Exiguobacterium aurantiacum</name>
    <dbReference type="NCBI Taxonomy" id="33987"/>
    <lineage>
        <taxon>Bacteria</taxon>
        <taxon>Bacillati</taxon>
        <taxon>Bacillota</taxon>
        <taxon>Bacilli</taxon>
        <taxon>Bacillales</taxon>
        <taxon>Bacillales Family XII. Incertae Sedis</taxon>
        <taxon>Exiguobacterium</taxon>
    </lineage>
</organism>
<dbReference type="GO" id="GO:0005829">
    <property type="term" value="C:cytosol"/>
    <property type="evidence" value="ECO:0007669"/>
    <property type="project" value="TreeGrafter"/>
</dbReference>
<gene>
    <name evidence="3" type="primary">azr_2</name>
    <name evidence="3" type="ORF">NCTC13163_01990</name>
</gene>
<dbReference type="Proteomes" id="UP000254060">
    <property type="component" value="Unassembled WGS sequence"/>
</dbReference>
<evidence type="ECO:0000313" key="4">
    <source>
        <dbReference type="Proteomes" id="UP000254060"/>
    </source>
</evidence>
<dbReference type="InterPro" id="IPR029039">
    <property type="entry name" value="Flavoprotein-like_sf"/>
</dbReference>
<dbReference type="Gene3D" id="3.40.50.360">
    <property type="match status" value="1"/>
</dbReference>
<evidence type="ECO:0000313" key="3">
    <source>
        <dbReference type="EMBL" id="STO08617.1"/>
    </source>
</evidence>
<dbReference type="EC" id="1.7.1.6" evidence="3"/>
<dbReference type="PANTHER" id="PTHR30543">
    <property type="entry name" value="CHROMATE REDUCTASE"/>
    <property type="match status" value="1"/>
</dbReference>
<dbReference type="OrthoDB" id="9812295at2"/>
<dbReference type="Pfam" id="PF03358">
    <property type="entry name" value="FMN_red"/>
    <property type="match status" value="1"/>
</dbReference>
<comment type="similarity">
    <text evidence="1">Belongs to the azoreductase type 2 family.</text>
</comment>
<dbReference type="AlphaFoldDB" id="A0A377FUX7"/>
<dbReference type="PANTHER" id="PTHR30543:SF21">
    <property type="entry name" value="NAD(P)H-DEPENDENT FMN REDUCTASE LOT6"/>
    <property type="match status" value="1"/>
</dbReference>
<evidence type="ECO:0000256" key="1">
    <source>
        <dbReference type="ARBA" id="ARBA00009428"/>
    </source>
</evidence>
<dbReference type="EMBL" id="UGGP01000001">
    <property type="protein sequence ID" value="STO08617.1"/>
    <property type="molecule type" value="Genomic_DNA"/>
</dbReference>
<feature type="domain" description="NADPH-dependent FMN reductase-like" evidence="2">
    <location>
        <begin position="5"/>
        <end position="147"/>
    </location>
</feature>
<keyword evidence="3" id="KW-0560">Oxidoreductase</keyword>
<dbReference type="RefSeq" id="WP_029335530.1">
    <property type="nucleotide sequence ID" value="NZ_UGGP01000001.1"/>
</dbReference>
<protein>
    <submittedName>
        <fullName evidence="3">NADPH azoreductase</fullName>
        <ecNumber evidence="3">1.7.1.6</ecNumber>
    </submittedName>
</protein>
<dbReference type="STRING" id="1397694.GCA_000702585_02483"/>
<accession>A0A377FUX7</accession>